<evidence type="ECO:0000313" key="2">
    <source>
        <dbReference type="Proteomes" id="UP000823388"/>
    </source>
</evidence>
<name>A0A8T0U2S0_PANVG</name>
<dbReference type="AlphaFoldDB" id="A0A8T0U2S0"/>
<accession>A0A8T0U2S0</accession>
<evidence type="ECO:0000313" key="1">
    <source>
        <dbReference type="EMBL" id="KAG2615316.1"/>
    </source>
</evidence>
<sequence>MAGLSGAAPLCRSTLAGTYGGTVPLPLALCLGLRCSAAAVALASPVGTSGAVGGRVATLPLPAPWCGPGFVAAPPLALSAVGSRLERGGGESLVSACGSMTTPLADRW</sequence>
<keyword evidence="2" id="KW-1185">Reference proteome</keyword>
<proteinExistence type="predicted"/>
<reference evidence="1" key="1">
    <citation type="submission" date="2020-05" db="EMBL/GenBank/DDBJ databases">
        <title>WGS assembly of Panicum virgatum.</title>
        <authorList>
            <person name="Lovell J.T."/>
            <person name="Jenkins J."/>
            <person name="Shu S."/>
            <person name="Juenger T.E."/>
            <person name="Schmutz J."/>
        </authorList>
    </citation>
    <scope>NUCLEOTIDE SEQUENCE</scope>
    <source>
        <strain evidence="1">AP13</strain>
    </source>
</reference>
<dbReference type="Proteomes" id="UP000823388">
    <property type="component" value="Chromosome 3N"/>
</dbReference>
<protein>
    <submittedName>
        <fullName evidence="1">Uncharacterized protein</fullName>
    </submittedName>
</protein>
<dbReference type="EMBL" id="CM029042">
    <property type="protein sequence ID" value="KAG2615316.1"/>
    <property type="molecule type" value="Genomic_DNA"/>
</dbReference>
<comment type="caution">
    <text evidence="1">The sequence shown here is derived from an EMBL/GenBank/DDBJ whole genome shotgun (WGS) entry which is preliminary data.</text>
</comment>
<organism evidence="1 2">
    <name type="scientific">Panicum virgatum</name>
    <name type="common">Blackwell switchgrass</name>
    <dbReference type="NCBI Taxonomy" id="38727"/>
    <lineage>
        <taxon>Eukaryota</taxon>
        <taxon>Viridiplantae</taxon>
        <taxon>Streptophyta</taxon>
        <taxon>Embryophyta</taxon>
        <taxon>Tracheophyta</taxon>
        <taxon>Spermatophyta</taxon>
        <taxon>Magnoliopsida</taxon>
        <taxon>Liliopsida</taxon>
        <taxon>Poales</taxon>
        <taxon>Poaceae</taxon>
        <taxon>PACMAD clade</taxon>
        <taxon>Panicoideae</taxon>
        <taxon>Panicodae</taxon>
        <taxon>Paniceae</taxon>
        <taxon>Panicinae</taxon>
        <taxon>Panicum</taxon>
        <taxon>Panicum sect. Hiantes</taxon>
    </lineage>
</organism>
<gene>
    <name evidence="1" type="ORF">PVAP13_3NG063990</name>
</gene>